<keyword evidence="3" id="KW-0378">Hydrolase</keyword>
<dbReference type="Gene3D" id="3.40.50.1820">
    <property type="entry name" value="alpha/beta hydrolase"/>
    <property type="match status" value="1"/>
</dbReference>
<evidence type="ECO:0000313" key="3">
    <source>
        <dbReference type="EMBL" id="KAK1762098.1"/>
    </source>
</evidence>
<feature type="region of interest" description="Disordered" evidence="1">
    <location>
        <begin position="232"/>
        <end position="267"/>
    </location>
</feature>
<dbReference type="PANTHER" id="PTHR43433:SF5">
    <property type="entry name" value="AB HYDROLASE-1 DOMAIN-CONTAINING PROTEIN"/>
    <property type="match status" value="1"/>
</dbReference>
<dbReference type="PANTHER" id="PTHR43433">
    <property type="entry name" value="HYDROLASE, ALPHA/BETA FOLD FAMILY PROTEIN"/>
    <property type="match status" value="1"/>
</dbReference>
<feature type="compositionally biased region" description="Pro residues" evidence="1">
    <location>
        <begin position="240"/>
        <end position="250"/>
    </location>
</feature>
<reference evidence="3" key="1">
    <citation type="submission" date="2023-06" db="EMBL/GenBank/DDBJ databases">
        <title>Genome-scale phylogeny and comparative genomics of the fungal order Sordariales.</title>
        <authorList>
            <consortium name="Lawrence Berkeley National Laboratory"/>
            <person name="Hensen N."/>
            <person name="Bonometti L."/>
            <person name="Westerberg I."/>
            <person name="Brannstrom I.O."/>
            <person name="Guillou S."/>
            <person name="Cros-Aarteil S."/>
            <person name="Calhoun S."/>
            <person name="Haridas S."/>
            <person name="Kuo A."/>
            <person name="Mondo S."/>
            <person name="Pangilinan J."/>
            <person name="Riley R."/>
            <person name="Labutti K."/>
            <person name="Andreopoulos B."/>
            <person name="Lipzen A."/>
            <person name="Chen C."/>
            <person name="Yanf M."/>
            <person name="Daum C."/>
            <person name="Ng V."/>
            <person name="Clum A."/>
            <person name="Steindorff A."/>
            <person name="Ohm R."/>
            <person name="Martin F."/>
            <person name="Silar P."/>
            <person name="Natvig D."/>
            <person name="Lalanne C."/>
            <person name="Gautier V."/>
            <person name="Ament-Velasquez S.L."/>
            <person name="Kruys A."/>
            <person name="Hutchinson M.I."/>
            <person name="Powell A.J."/>
            <person name="Barry K."/>
            <person name="Miller A.N."/>
            <person name="Grigoriev I.V."/>
            <person name="Debuchy R."/>
            <person name="Gladieux P."/>
            <person name="Thoren M.H."/>
            <person name="Johannesson H."/>
        </authorList>
    </citation>
    <scope>NUCLEOTIDE SEQUENCE</scope>
    <source>
        <strain evidence="3">8032-3</strain>
    </source>
</reference>
<protein>
    <submittedName>
        <fullName evidence="3">Alpha/Beta hydrolase protein</fullName>
    </submittedName>
</protein>
<dbReference type="AlphaFoldDB" id="A0AAJ0BPI9"/>
<dbReference type="RefSeq" id="XP_060278311.1">
    <property type="nucleotide sequence ID" value="XM_060432592.1"/>
</dbReference>
<dbReference type="InterPro" id="IPR029058">
    <property type="entry name" value="AB_hydrolase_fold"/>
</dbReference>
<comment type="caution">
    <text evidence="3">The sequence shown here is derived from an EMBL/GenBank/DDBJ whole genome shotgun (WGS) entry which is preliminary data.</text>
</comment>
<sequence length="387" mass="42201">MPSEPYPTVAETLKHPAFETAVWNLEPTQKGVLPVAEGRGGPFNISWEIHGSGPVKLLLIMGLASVKTVWQRQTLHFGHQRGDKYSVLLIDNRGIGESDKPLMRYSTSEMAKDAIEVLAHVGWVSPFPSPTATTTTTTAPSTQQTRQVHVAGISMGGMIAQEVAMLIPSALSSLTLVSTAAAIENTTTFAENAATRISMLMPKGVEASVRSTALRVFSRAWLVGPDDVELPDPAAGIPGVGPPRVPPPPAGKKGEQQQQQQQQTYGRFGSRYQRWAAEEMHKRRDPRLYGNKGVMLQMVAAGWHRKSPEQLAWLADRVGRERIAVIHGSADEMMTPPHGRKLIEYLRPAVGEMLEGVGHGPVAERCEWFNGMLAERMAVGEKLDGRA</sequence>
<organism evidence="3 4">
    <name type="scientific">Phialemonium atrogriseum</name>
    <dbReference type="NCBI Taxonomy" id="1093897"/>
    <lineage>
        <taxon>Eukaryota</taxon>
        <taxon>Fungi</taxon>
        <taxon>Dikarya</taxon>
        <taxon>Ascomycota</taxon>
        <taxon>Pezizomycotina</taxon>
        <taxon>Sordariomycetes</taxon>
        <taxon>Sordariomycetidae</taxon>
        <taxon>Cephalothecales</taxon>
        <taxon>Cephalothecaceae</taxon>
        <taxon>Phialemonium</taxon>
    </lineage>
</organism>
<gene>
    <name evidence="3" type="ORF">QBC33DRAFT_614543</name>
</gene>
<dbReference type="Proteomes" id="UP001244011">
    <property type="component" value="Unassembled WGS sequence"/>
</dbReference>
<proteinExistence type="predicted"/>
<evidence type="ECO:0000313" key="4">
    <source>
        <dbReference type="Proteomes" id="UP001244011"/>
    </source>
</evidence>
<dbReference type="InterPro" id="IPR000073">
    <property type="entry name" value="AB_hydrolase_1"/>
</dbReference>
<keyword evidence="4" id="KW-1185">Reference proteome</keyword>
<dbReference type="InterPro" id="IPR050471">
    <property type="entry name" value="AB_hydrolase"/>
</dbReference>
<dbReference type="SUPFAM" id="SSF53474">
    <property type="entry name" value="alpha/beta-Hydrolases"/>
    <property type="match status" value="1"/>
</dbReference>
<dbReference type="Pfam" id="PF12697">
    <property type="entry name" value="Abhydrolase_6"/>
    <property type="match status" value="1"/>
</dbReference>
<name>A0AAJ0BPI9_9PEZI</name>
<feature type="domain" description="AB hydrolase-1" evidence="2">
    <location>
        <begin position="62"/>
        <end position="369"/>
    </location>
</feature>
<evidence type="ECO:0000259" key="2">
    <source>
        <dbReference type="Pfam" id="PF12697"/>
    </source>
</evidence>
<dbReference type="GeneID" id="85315779"/>
<accession>A0AAJ0BPI9</accession>
<evidence type="ECO:0000256" key="1">
    <source>
        <dbReference type="SAM" id="MobiDB-lite"/>
    </source>
</evidence>
<dbReference type="EMBL" id="MU839043">
    <property type="protein sequence ID" value="KAK1762098.1"/>
    <property type="molecule type" value="Genomic_DNA"/>
</dbReference>
<dbReference type="GO" id="GO:0016787">
    <property type="term" value="F:hydrolase activity"/>
    <property type="evidence" value="ECO:0007669"/>
    <property type="project" value="UniProtKB-KW"/>
</dbReference>